<reference evidence="6 7" key="1">
    <citation type="journal article" date="2016" name="Nat. Commun.">
        <title>Thousands of microbial genomes shed light on interconnected biogeochemical processes in an aquifer system.</title>
        <authorList>
            <person name="Anantharaman K."/>
            <person name="Brown C.T."/>
            <person name="Hug L.A."/>
            <person name="Sharon I."/>
            <person name="Castelle C.J."/>
            <person name="Probst A.J."/>
            <person name="Thomas B.C."/>
            <person name="Singh A."/>
            <person name="Wilkins M.J."/>
            <person name="Karaoz U."/>
            <person name="Brodie E.L."/>
            <person name="Williams K.H."/>
            <person name="Hubbard S.S."/>
            <person name="Banfield J.F."/>
        </authorList>
    </citation>
    <scope>NUCLEOTIDE SEQUENCE [LARGE SCALE GENOMIC DNA]</scope>
</reference>
<comment type="similarity">
    <text evidence="1">Belongs to the type-I restriction system S methylase family.</text>
</comment>
<dbReference type="GO" id="GO:0004519">
    <property type="term" value="F:endonuclease activity"/>
    <property type="evidence" value="ECO:0007669"/>
    <property type="project" value="UniProtKB-KW"/>
</dbReference>
<protein>
    <submittedName>
        <fullName evidence="6">Restriction endonuclease subunit S</fullName>
    </submittedName>
</protein>
<dbReference type="EMBL" id="MHLI01000017">
    <property type="protein sequence ID" value="OGZ04928.1"/>
    <property type="molecule type" value="Genomic_DNA"/>
</dbReference>
<evidence type="ECO:0000256" key="3">
    <source>
        <dbReference type="ARBA" id="ARBA00023125"/>
    </source>
</evidence>
<dbReference type="CDD" id="cd17273">
    <property type="entry name" value="RMtype1_S_EcoJA69PI-TRD1-CR1_like"/>
    <property type="match status" value="1"/>
</dbReference>
<dbReference type="GO" id="GO:0009307">
    <property type="term" value="P:DNA restriction-modification system"/>
    <property type="evidence" value="ECO:0007669"/>
    <property type="project" value="UniProtKB-KW"/>
</dbReference>
<evidence type="ECO:0000259" key="5">
    <source>
        <dbReference type="Pfam" id="PF01420"/>
    </source>
</evidence>
<evidence type="ECO:0000256" key="2">
    <source>
        <dbReference type="ARBA" id="ARBA00022747"/>
    </source>
</evidence>
<accession>A0A1G2CWR5</accession>
<dbReference type="InterPro" id="IPR052021">
    <property type="entry name" value="Type-I_RS_S_subunit"/>
</dbReference>
<feature type="domain" description="Type I restriction modification DNA specificity" evidence="5">
    <location>
        <begin position="196"/>
        <end position="365"/>
    </location>
</feature>
<proteinExistence type="inferred from homology"/>
<name>A0A1G2CWR5_9BACT</name>
<dbReference type="SUPFAM" id="SSF116734">
    <property type="entry name" value="DNA methylase specificity domain"/>
    <property type="match status" value="2"/>
</dbReference>
<sequence length="393" mass="44032">MKTNWQIKKLGEVCEIVNGGTPKTGVLRYWDGNILWITPKDMGRLRKIYVEETERKISKAGLERSSAKIIPPNSIILSTRAPIGHLAINTKEISTNQGCKGLIPNKNLDTKFLYYFLKDSVELLNSLGSGTTFKELSGTKLKEVEIPFPSAIEQKRIVKILDEVFEGVEKAKENAEKNLKNSRELFESYLQGVFENSKWEKKTLEEVSLQFGRGKSKHRPRNDKKLYGGKYPFIQTGDIRNSGHFIVEYSQSYSEAGLAQSKLWPRGTICITIAANIAETGILNFDACFPDSVIGLVANPKIADTNFVEYLLQSFKAVLQAKGKGSAQANINMATFEHERFPFPSVSEQKTIVKKLDALAEQTKKLEGIYGQKLADIEELKKSVLKKAFAGEL</sequence>
<evidence type="ECO:0000313" key="7">
    <source>
        <dbReference type="Proteomes" id="UP000177122"/>
    </source>
</evidence>
<dbReference type="PANTHER" id="PTHR30408:SF12">
    <property type="entry name" value="TYPE I RESTRICTION ENZYME MJAVIII SPECIFICITY SUBUNIT"/>
    <property type="match status" value="1"/>
</dbReference>
<evidence type="ECO:0000256" key="4">
    <source>
        <dbReference type="SAM" id="Coils"/>
    </source>
</evidence>
<dbReference type="Gene3D" id="3.90.220.20">
    <property type="entry name" value="DNA methylase specificity domains"/>
    <property type="match status" value="2"/>
</dbReference>
<keyword evidence="6" id="KW-0540">Nuclease</keyword>
<dbReference type="InterPro" id="IPR000055">
    <property type="entry name" value="Restrct_endonuc_typeI_TRD"/>
</dbReference>
<dbReference type="PANTHER" id="PTHR30408">
    <property type="entry name" value="TYPE-1 RESTRICTION ENZYME ECOKI SPECIFICITY PROTEIN"/>
    <property type="match status" value="1"/>
</dbReference>
<dbReference type="InterPro" id="IPR044946">
    <property type="entry name" value="Restrct_endonuc_typeI_TRD_sf"/>
</dbReference>
<evidence type="ECO:0000256" key="1">
    <source>
        <dbReference type="ARBA" id="ARBA00010923"/>
    </source>
</evidence>
<dbReference type="Pfam" id="PF01420">
    <property type="entry name" value="Methylase_S"/>
    <property type="match status" value="2"/>
</dbReference>
<dbReference type="AlphaFoldDB" id="A0A1G2CWR5"/>
<dbReference type="GO" id="GO:0003677">
    <property type="term" value="F:DNA binding"/>
    <property type="evidence" value="ECO:0007669"/>
    <property type="project" value="UniProtKB-KW"/>
</dbReference>
<gene>
    <name evidence="6" type="ORF">A2845_04280</name>
</gene>
<keyword evidence="4" id="KW-0175">Coiled coil</keyword>
<feature type="coiled-coil region" evidence="4">
    <location>
        <begin position="158"/>
        <end position="185"/>
    </location>
</feature>
<keyword evidence="6" id="KW-0378">Hydrolase</keyword>
<keyword evidence="6" id="KW-0255">Endonuclease</keyword>
<organism evidence="6 7">
    <name type="scientific">Candidatus Lloydbacteria bacterium RIFCSPHIGHO2_01_FULL_49_22</name>
    <dbReference type="NCBI Taxonomy" id="1798658"/>
    <lineage>
        <taxon>Bacteria</taxon>
        <taxon>Candidatus Lloydiibacteriota</taxon>
    </lineage>
</organism>
<dbReference type="Proteomes" id="UP000177122">
    <property type="component" value="Unassembled WGS sequence"/>
</dbReference>
<comment type="caution">
    <text evidence="6">The sequence shown here is derived from an EMBL/GenBank/DDBJ whole genome shotgun (WGS) entry which is preliminary data.</text>
</comment>
<feature type="domain" description="Type I restriction modification DNA specificity" evidence="5">
    <location>
        <begin position="4"/>
        <end position="174"/>
    </location>
</feature>
<evidence type="ECO:0000313" key="6">
    <source>
        <dbReference type="EMBL" id="OGZ04928.1"/>
    </source>
</evidence>
<keyword evidence="2" id="KW-0680">Restriction system</keyword>
<keyword evidence="3" id="KW-0238">DNA-binding</keyword>
<dbReference type="CDD" id="cd17282">
    <property type="entry name" value="RMtype1_S_Eco16444ORF1681_TRD1-CR1_like"/>
    <property type="match status" value="1"/>
</dbReference>